<accession>A0A5C6ZKM9</accession>
<dbReference type="AlphaFoldDB" id="A0A5C6ZKM9"/>
<sequence length="147" mass="16773">MQKHNHIKALFFLGIFGLMLLHQVVPHLHHQHDVEHSHKAVSNSNSDSHSHHHDVPEKESSNKGLLDLFLEVHIHSVVANEIVVTHNSSVKQLKLKKDVKTSIFLNRYSISINYDDEAEKLTVYHPPNIYCHQYLSSLDTRGPPSLG</sequence>
<dbReference type="EMBL" id="VORO01000004">
    <property type="protein sequence ID" value="TXD90155.1"/>
    <property type="molecule type" value="Genomic_DNA"/>
</dbReference>
<dbReference type="OrthoDB" id="1448678at2"/>
<keyword evidence="3" id="KW-1185">Reference proteome</keyword>
<comment type="caution">
    <text evidence="2">The sequence shown here is derived from an EMBL/GenBank/DDBJ whole genome shotgun (WGS) entry which is preliminary data.</text>
</comment>
<gene>
    <name evidence="2" type="ORF">ESY86_05255</name>
</gene>
<evidence type="ECO:0000256" key="1">
    <source>
        <dbReference type="SAM" id="MobiDB-lite"/>
    </source>
</evidence>
<evidence type="ECO:0000313" key="3">
    <source>
        <dbReference type="Proteomes" id="UP000321578"/>
    </source>
</evidence>
<evidence type="ECO:0000313" key="2">
    <source>
        <dbReference type="EMBL" id="TXD90155.1"/>
    </source>
</evidence>
<name>A0A5C6ZKM9_9FLAO</name>
<reference evidence="2 3" key="1">
    <citation type="submission" date="2019-08" db="EMBL/GenBank/DDBJ databases">
        <title>Genomes of Subsaximicrobium wynnwilliamsii strains.</title>
        <authorList>
            <person name="Bowman J.P."/>
        </authorList>
    </citation>
    <scope>NUCLEOTIDE SEQUENCE [LARGE SCALE GENOMIC DNA]</scope>
    <source>
        <strain evidence="2 3">2-80-2</strain>
    </source>
</reference>
<protein>
    <submittedName>
        <fullName evidence="2">Uncharacterized protein</fullName>
    </submittedName>
</protein>
<proteinExistence type="predicted"/>
<dbReference type="Proteomes" id="UP000321578">
    <property type="component" value="Unassembled WGS sequence"/>
</dbReference>
<organism evidence="2 3">
    <name type="scientific">Subsaximicrobium wynnwilliamsii</name>
    <dbReference type="NCBI Taxonomy" id="291179"/>
    <lineage>
        <taxon>Bacteria</taxon>
        <taxon>Pseudomonadati</taxon>
        <taxon>Bacteroidota</taxon>
        <taxon>Flavobacteriia</taxon>
        <taxon>Flavobacteriales</taxon>
        <taxon>Flavobacteriaceae</taxon>
        <taxon>Subsaximicrobium</taxon>
    </lineage>
</organism>
<dbReference type="RefSeq" id="WP_147085549.1">
    <property type="nucleotide sequence ID" value="NZ_VORM01000004.1"/>
</dbReference>
<feature type="region of interest" description="Disordered" evidence="1">
    <location>
        <begin position="32"/>
        <end position="59"/>
    </location>
</feature>